<protein>
    <submittedName>
        <fullName evidence="1">Uncharacterized protein</fullName>
    </submittedName>
</protein>
<organism evidence="1 2">
    <name type="scientific">Hemibagrus wyckioides</name>
    <dbReference type="NCBI Taxonomy" id="337641"/>
    <lineage>
        <taxon>Eukaryota</taxon>
        <taxon>Metazoa</taxon>
        <taxon>Chordata</taxon>
        <taxon>Craniata</taxon>
        <taxon>Vertebrata</taxon>
        <taxon>Euteleostomi</taxon>
        <taxon>Actinopterygii</taxon>
        <taxon>Neopterygii</taxon>
        <taxon>Teleostei</taxon>
        <taxon>Ostariophysi</taxon>
        <taxon>Siluriformes</taxon>
        <taxon>Bagridae</taxon>
        <taxon>Hemibagrus</taxon>
    </lineage>
</organism>
<dbReference type="AlphaFoldDB" id="A0A9D3SS77"/>
<dbReference type="Proteomes" id="UP000824219">
    <property type="component" value="Linkage Group LG01"/>
</dbReference>
<comment type="caution">
    <text evidence="1">The sequence shown here is derived from an EMBL/GenBank/DDBJ whole genome shotgun (WGS) entry which is preliminary data.</text>
</comment>
<name>A0A9D3SS77_9TELE</name>
<dbReference type="EMBL" id="JAHKSW010000001">
    <property type="protein sequence ID" value="KAG7335466.1"/>
    <property type="molecule type" value="Genomic_DNA"/>
</dbReference>
<evidence type="ECO:0000313" key="2">
    <source>
        <dbReference type="Proteomes" id="UP000824219"/>
    </source>
</evidence>
<gene>
    <name evidence="1" type="ORF">KOW79_000159</name>
</gene>
<keyword evidence="2" id="KW-1185">Reference proteome</keyword>
<accession>A0A9D3SS77</accession>
<reference evidence="1 2" key="1">
    <citation type="submission" date="2021-06" db="EMBL/GenBank/DDBJ databases">
        <title>Chromosome-level genome assembly of the red-tail catfish (Hemibagrus wyckioides).</title>
        <authorList>
            <person name="Shao F."/>
        </authorList>
    </citation>
    <scope>NUCLEOTIDE SEQUENCE [LARGE SCALE GENOMIC DNA]</scope>
    <source>
        <strain evidence="1">EC202008001</strain>
        <tissue evidence="1">Blood</tissue>
    </source>
</reference>
<sequence>MSPLCGARTRGRGRTFVVEETDRWRFKSARCHVPGLRLFPRWWCSAVWILTGGSVGRARSRLKRRKDSPQLEAGSLLIKSVTSEQTKKKGLKRKYVFSTSRNPIQMNWRHQTTSRKHQRSECLIRLSLLFDVLGVKVSTRLLSPLRNLLE</sequence>
<proteinExistence type="predicted"/>
<evidence type="ECO:0000313" key="1">
    <source>
        <dbReference type="EMBL" id="KAG7335466.1"/>
    </source>
</evidence>